<evidence type="ECO:0000256" key="17">
    <source>
        <dbReference type="ARBA" id="ARBA00044262"/>
    </source>
</evidence>
<dbReference type="Pfam" id="PF00328">
    <property type="entry name" value="His_Phos_2"/>
    <property type="match status" value="1"/>
</dbReference>
<dbReference type="Gene3D" id="3.40.50.1240">
    <property type="entry name" value="Phosphoglycerate mutase-like"/>
    <property type="match status" value="1"/>
</dbReference>
<feature type="disulfide bond" evidence="19">
    <location>
        <begin position="304"/>
        <end position="320"/>
    </location>
</feature>
<dbReference type="GO" id="GO:0003993">
    <property type="term" value="F:acid phosphatase activity"/>
    <property type="evidence" value="ECO:0007669"/>
    <property type="project" value="TreeGrafter"/>
</dbReference>
<evidence type="ECO:0000256" key="8">
    <source>
        <dbReference type="ARBA" id="ARBA00023180"/>
    </source>
</evidence>
<dbReference type="RefSeq" id="XP_045963126.1">
    <property type="nucleotide sequence ID" value="XM_046096303.1"/>
</dbReference>
<comment type="similarity">
    <text evidence="2">Belongs to the histidine acid phosphatase family.</text>
</comment>
<evidence type="ECO:0000256" key="16">
    <source>
        <dbReference type="ARBA" id="ARBA00044106"/>
    </source>
</evidence>
<comment type="subunit">
    <text evidence="3">Monomer.</text>
</comment>
<comment type="caution">
    <text evidence="21">The sequence shown here is derived from an EMBL/GenBank/DDBJ whole genome shotgun (WGS) entry which is preliminary data.</text>
</comment>
<keyword evidence="20" id="KW-0472">Membrane</keyword>
<evidence type="ECO:0000256" key="7">
    <source>
        <dbReference type="ARBA" id="ARBA00023157"/>
    </source>
</evidence>
<evidence type="ECO:0000256" key="11">
    <source>
        <dbReference type="ARBA" id="ARBA00043670"/>
    </source>
</evidence>
<dbReference type="PANTHER" id="PTHR20963:SF24">
    <property type="entry name" value="3-PHYTASE B"/>
    <property type="match status" value="1"/>
</dbReference>
<feature type="active site" description="Nucleophile" evidence="18">
    <location>
        <position position="119"/>
    </location>
</feature>
<accession>A0A9P8UVK5</accession>
<feature type="active site" description="Proton donor" evidence="18">
    <location>
        <position position="400"/>
    </location>
</feature>
<evidence type="ECO:0000256" key="2">
    <source>
        <dbReference type="ARBA" id="ARBA00005375"/>
    </source>
</evidence>
<comment type="catalytic activity">
    <reaction evidence="13">
        <text>1D-myo-inositol 1,2,6-trisphosphate + H2O = 1D-myo-inositol 1,2-bisphosphate + phosphate</text>
        <dbReference type="Rhea" id="RHEA:77131"/>
        <dbReference type="ChEBI" id="CHEBI:15377"/>
        <dbReference type="ChEBI" id="CHEBI:43474"/>
        <dbReference type="ChEBI" id="CHEBI:195537"/>
        <dbReference type="ChEBI" id="CHEBI:195539"/>
    </reaction>
    <physiologicalReaction direction="left-to-right" evidence="13">
        <dbReference type="Rhea" id="RHEA:77132"/>
    </physiologicalReaction>
</comment>
<evidence type="ECO:0000256" key="4">
    <source>
        <dbReference type="ARBA" id="ARBA00012632"/>
    </source>
</evidence>
<evidence type="ECO:0000256" key="18">
    <source>
        <dbReference type="PIRSR" id="PIRSR000894-1"/>
    </source>
</evidence>
<evidence type="ECO:0000256" key="12">
    <source>
        <dbReference type="ARBA" id="ARBA00043675"/>
    </source>
</evidence>
<comment type="subcellular location">
    <subcellularLocation>
        <location evidence="1">Secreted</location>
    </subcellularLocation>
</comment>
<dbReference type="FunFam" id="3.40.50.1240:FF:000027">
    <property type="entry name" value="3-phytase A"/>
    <property type="match status" value="1"/>
</dbReference>
<dbReference type="InterPro" id="IPR000560">
    <property type="entry name" value="His_Pase_clade-2"/>
</dbReference>
<evidence type="ECO:0000313" key="21">
    <source>
        <dbReference type="EMBL" id="KAH6658995.1"/>
    </source>
</evidence>
<keyword evidence="8" id="KW-0325">Glycoprotein</keyword>
<evidence type="ECO:0000256" key="9">
    <source>
        <dbReference type="ARBA" id="ARBA00041857"/>
    </source>
</evidence>
<dbReference type="PROSITE" id="PS00616">
    <property type="entry name" value="HIS_ACID_PHOSPHAT_1"/>
    <property type="match status" value="1"/>
</dbReference>
<dbReference type="PANTHER" id="PTHR20963">
    <property type="entry name" value="MULTIPLE INOSITOL POLYPHOSPHATE PHOSPHATASE-RELATED"/>
    <property type="match status" value="1"/>
</dbReference>
<evidence type="ECO:0000256" key="19">
    <source>
        <dbReference type="PIRSR" id="PIRSR000894-2"/>
    </source>
</evidence>
<sequence length="505" mass="56781">MERLKDWISRDSHGYSALPDLNGYGEQEKTIPVRESRNRSILKVLSAGLVCSVVLYFLAGYLHSPTSGSCDRAKDGFQCKTDISHFWGQYAPYYSVHSDISRSIPKDCDVTFAQILSRHGARDPTLSHTIAYAALITRIHQNVQDYGKHFKFIKDYNYTLGADQLSDFGRQQLVNSGLKFYKRYQDLTRAEAPFVRSAGQYRVVESADYWTRGFHQARVEDKEAKFTDPFPYDILEIPEGSAFNNTLSHDACTLANTGANVRVGYEAQGTWVRTFAPAITERLNKNLPGANLTDKDTVDFMDLCPFETVADPNGKVSRFCNLFTKDEWHSYDYYQSLGKWYGWTNGNPLGPTQGVGFVNELIARMTGKPVEDHTDTNSTLDSSPETFPLDKALYADFSHDNDMSSIFAALGLYNLTEPLSNTTKAAPKETNGYSASWAVPFASRMYVEKMTCGGEDEELVRILVNDRVIPLQNCEADDLGRCTLSKFVDSLSFARAGGFWDQCFE</sequence>
<name>A0A9P8UVK5_9PEZI</name>
<dbReference type="GO" id="GO:0005576">
    <property type="term" value="C:extracellular region"/>
    <property type="evidence" value="ECO:0007669"/>
    <property type="project" value="UniProtKB-SubCell"/>
</dbReference>
<comment type="catalytic activity">
    <reaction evidence="15">
        <text>1D-myo-inositol hexakisphosphate + H2O = 1D-myo-inositol 1,2,4,5,6-pentakisphosphate + phosphate</text>
        <dbReference type="Rhea" id="RHEA:16989"/>
        <dbReference type="ChEBI" id="CHEBI:15377"/>
        <dbReference type="ChEBI" id="CHEBI:43474"/>
        <dbReference type="ChEBI" id="CHEBI:57798"/>
        <dbReference type="ChEBI" id="CHEBI:58130"/>
        <dbReference type="EC" id="3.1.3.8"/>
    </reaction>
    <physiologicalReaction direction="left-to-right" evidence="15">
        <dbReference type="Rhea" id="RHEA:16990"/>
    </physiologicalReaction>
</comment>
<dbReference type="PIRSF" id="PIRSF000894">
    <property type="entry name" value="Acid_phosphatase"/>
    <property type="match status" value="1"/>
</dbReference>
<dbReference type="InterPro" id="IPR016274">
    <property type="entry name" value="Histidine_acid_Pase_euk"/>
</dbReference>
<keyword evidence="5" id="KW-0964">Secreted</keyword>
<evidence type="ECO:0000313" key="22">
    <source>
        <dbReference type="Proteomes" id="UP000758603"/>
    </source>
</evidence>
<dbReference type="EC" id="3.1.3.8" evidence="4"/>
<evidence type="ECO:0000256" key="20">
    <source>
        <dbReference type="SAM" id="Phobius"/>
    </source>
</evidence>
<keyword evidence="20" id="KW-1133">Transmembrane helix</keyword>
<gene>
    <name evidence="21" type="ORF">BKA67DRAFT_3412</name>
</gene>
<comment type="catalytic activity">
    <reaction evidence="14">
        <text>1D-myo-inositol 1,2,4,5,6-pentakisphosphate + H2O = 1D-myo-inositol 1,2,5,6-tetrakisphosphate + phosphate</text>
        <dbReference type="Rhea" id="RHEA:77115"/>
        <dbReference type="ChEBI" id="CHEBI:15377"/>
        <dbReference type="ChEBI" id="CHEBI:43474"/>
        <dbReference type="ChEBI" id="CHEBI:57798"/>
        <dbReference type="ChEBI" id="CHEBI:195535"/>
    </reaction>
    <physiologicalReaction direction="left-to-right" evidence="14">
        <dbReference type="Rhea" id="RHEA:77116"/>
    </physiologicalReaction>
</comment>
<evidence type="ECO:0000256" key="6">
    <source>
        <dbReference type="ARBA" id="ARBA00022801"/>
    </source>
</evidence>
<evidence type="ECO:0000256" key="13">
    <source>
        <dbReference type="ARBA" id="ARBA00043721"/>
    </source>
</evidence>
<organism evidence="21 22">
    <name type="scientific">Truncatella angustata</name>
    <dbReference type="NCBI Taxonomy" id="152316"/>
    <lineage>
        <taxon>Eukaryota</taxon>
        <taxon>Fungi</taxon>
        <taxon>Dikarya</taxon>
        <taxon>Ascomycota</taxon>
        <taxon>Pezizomycotina</taxon>
        <taxon>Sordariomycetes</taxon>
        <taxon>Xylariomycetidae</taxon>
        <taxon>Amphisphaeriales</taxon>
        <taxon>Sporocadaceae</taxon>
        <taxon>Truncatella</taxon>
    </lineage>
</organism>
<dbReference type="CDD" id="cd07061">
    <property type="entry name" value="HP_HAP_like"/>
    <property type="match status" value="1"/>
</dbReference>
<feature type="transmembrane region" description="Helical" evidence="20">
    <location>
        <begin position="44"/>
        <end position="62"/>
    </location>
</feature>
<dbReference type="PROSITE" id="PS00778">
    <property type="entry name" value="HIS_ACID_PHOSPHAT_2"/>
    <property type="match status" value="1"/>
</dbReference>
<keyword evidence="7 19" id="KW-1015">Disulfide bond</keyword>
<keyword evidence="22" id="KW-1185">Reference proteome</keyword>
<feature type="disulfide bond" evidence="19">
    <location>
        <begin position="108"/>
        <end position="452"/>
    </location>
</feature>
<dbReference type="InterPro" id="IPR033379">
    <property type="entry name" value="Acid_Pase_AS"/>
</dbReference>
<evidence type="ECO:0000256" key="5">
    <source>
        <dbReference type="ARBA" id="ARBA00022525"/>
    </source>
</evidence>
<feature type="disulfide bond" evidence="19">
    <location>
        <begin position="474"/>
        <end position="482"/>
    </location>
</feature>
<evidence type="ECO:0000256" key="15">
    <source>
        <dbReference type="ARBA" id="ARBA00043788"/>
    </source>
</evidence>
<dbReference type="SUPFAM" id="SSF53254">
    <property type="entry name" value="Phosphoglycerate mutase-like"/>
    <property type="match status" value="1"/>
</dbReference>
<keyword evidence="20" id="KW-0812">Transmembrane</keyword>
<reference evidence="21" key="1">
    <citation type="journal article" date="2021" name="Nat. Commun.">
        <title>Genetic determinants of endophytism in the Arabidopsis root mycobiome.</title>
        <authorList>
            <person name="Mesny F."/>
            <person name="Miyauchi S."/>
            <person name="Thiergart T."/>
            <person name="Pickel B."/>
            <person name="Atanasova L."/>
            <person name="Karlsson M."/>
            <person name="Huettel B."/>
            <person name="Barry K.W."/>
            <person name="Haridas S."/>
            <person name="Chen C."/>
            <person name="Bauer D."/>
            <person name="Andreopoulos W."/>
            <person name="Pangilinan J."/>
            <person name="LaButti K."/>
            <person name="Riley R."/>
            <person name="Lipzen A."/>
            <person name="Clum A."/>
            <person name="Drula E."/>
            <person name="Henrissat B."/>
            <person name="Kohler A."/>
            <person name="Grigoriev I.V."/>
            <person name="Martin F.M."/>
            <person name="Hacquard S."/>
        </authorList>
    </citation>
    <scope>NUCLEOTIDE SEQUENCE</scope>
    <source>
        <strain evidence="21">MPI-SDFR-AT-0073</strain>
    </source>
</reference>
<comment type="catalytic activity">
    <reaction evidence="11">
        <text>1D-myo-inositol 1,2,5,6-tetrakisphosphate + H2O = 1D-myo-inositol 1,2,6-trisphosphate + phosphate</text>
        <dbReference type="Rhea" id="RHEA:77119"/>
        <dbReference type="ChEBI" id="CHEBI:15377"/>
        <dbReference type="ChEBI" id="CHEBI:43474"/>
        <dbReference type="ChEBI" id="CHEBI:195535"/>
        <dbReference type="ChEBI" id="CHEBI:195537"/>
    </reaction>
    <physiologicalReaction direction="left-to-right" evidence="11">
        <dbReference type="Rhea" id="RHEA:77120"/>
    </physiologicalReaction>
</comment>
<evidence type="ECO:0000256" key="10">
    <source>
        <dbReference type="ARBA" id="ARBA00042300"/>
    </source>
</evidence>
<dbReference type="GeneID" id="70125196"/>
<evidence type="ECO:0000256" key="1">
    <source>
        <dbReference type="ARBA" id="ARBA00004613"/>
    </source>
</evidence>
<dbReference type="EMBL" id="JAGPXC010000001">
    <property type="protein sequence ID" value="KAH6658995.1"/>
    <property type="molecule type" value="Genomic_DNA"/>
</dbReference>
<dbReference type="GO" id="GO:0016158">
    <property type="term" value="F:inositol hexakisphosphate 3-phosphatase activity"/>
    <property type="evidence" value="ECO:0007669"/>
    <property type="project" value="UniProtKB-EC"/>
</dbReference>
<protein>
    <recommendedName>
        <fullName evidence="16">Phytase A</fullName>
        <ecNumber evidence="4">3.1.3.8</ecNumber>
    </recommendedName>
    <alternativeName>
        <fullName evidence="17">Histidine acid phosphatase phyA</fullName>
    </alternativeName>
    <alternativeName>
        <fullName evidence="10">Myo-inositol hexakisphosphate phosphohydrolase A</fullName>
    </alternativeName>
    <alternativeName>
        <fullName evidence="9">Myo-inositol-hexaphosphate 3-phosphohydrolase A</fullName>
    </alternativeName>
</protein>
<dbReference type="InterPro" id="IPR029033">
    <property type="entry name" value="His_PPase_superfam"/>
</dbReference>
<keyword evidence="6" id="KW-0378">Hydrolase</keyword>
<comment type="catalytic activity">
    <reaction evidence="12">
        <text>1D-myo-inositol 1,2-bisphosphate + H2O = 1D-myo-inositol 2-phosphate + phosphate</text>
        <dbReference type="Rhea" id="RHEA:77135"/>
        <dbReference type="ChEBI" id="CHEBI:15377"/>
        <dbReference type="ChEBI" id="CHEBI:43474"/>
        <dbReference type="ChEBI" id="CHEBI:84142"/>
        <dbReference type="ChEBI" id="CHEBI:195539"/>
    </reaction>
    <physiologicalReaction direction="left-to-right" evidence="12">
        <dbReference type="Rhea" id="RHEA:77136"/>
    </physiologicalReaction>
</comment>
<evidence type="ECO:0000256" key="14">
    <source>
        <dbReference type="ARBA" id="ARBA00043748"/>
    </source>
</evidence>
<proteinExistence type="inferred from homology"/>
<evidence type="ECO:0000256" key="3">
    <source>
        <dbReference type="ARBA" id="ARBA00011245"/>
    </source>
</evidence>
<dbReference type="OrthoDB" id="6509975at2759"/>
<feature type="disulfide bond" evidence="19">
    <location>
        <begin position="252"/>
        <end position="503"/>
    </location>
</feature>
<dbReference type="AlphaFoldDB" id="A0A9P8UVK5"/>
<dbReference type="Proteomes" id="UP000758603">
    <property type="component" value="Unassembled WGS sequence"/>
</dbReference>